<evidence type="ECO:0000313" key="3">
    <source>
        <dbReference type="Proteomes" id="UP000887013"/>
    </source>
</evidence>
<evidence type="ECO:0000256" key="1">
    <source>
        <dbReference type="SAM" id="SignalP"/>
    </source>
</evidence>
<feature type="signal peptide" evidence="1">
    <location>
        <begin position="1"/>
        <end position="25"/>
    </location>
</feature>
<reference evidence="2" key="1">
    <citation type="submission" date="2020-08" db="EMBL/GenBank/DDBJ databases">
        <title>Multicomponent nature underlies the extraordinary mechanical properties of spider dragline silk.</title>
        <authorList>
            <person name="Kono N."/>
            <person name="Nakamura H."/>
            <person name="Mori M."/>
            <person name="Yoshida Y."/>
            <person name="Ohtoshi R."/>
            <person name="Malay A.D."/>
            <person name="Moran D.A.P."/>
            <person name="Tomita M."/>
            <person name="Numata K."/>
            <person name="Arakawa K."/>
        </authorList>
    </citation>
    <scope>NUCLEOTIDE SEQUENCE</scope>
</reference>
<keyword evidence="3" id="KW-1185">Reference proteome</keyword>
<protein>
    <recommendedName>
        <fullName evidence="4">Secreted protein</fullName>
    </recommendedName>
</protein>
<accession>A0A8X6PIU5</accession>
<dbReference type="EMBL" id="BMAW01069764">
    <property type="protein sequence ID" value="GFT70477.1"/>
    <property type="molecule type" value="Genomic_DNA"/>
</dbReference>
<feature type="chain" id="PRO_5036445428" description="Secreted protein" evidence="1">
    <location>
        <begin position="26"/>
        <end position="94"/>
    </location>
</feature>
<dbReference type="Proteomes" id="UP000887013">
    <property type="component" value="Unassembled WGS sequence"/>
</dbReference>
<evidence type="ECO:0008006" key="4">
    <source>
        <dbReference type="Google" id="ProtNLM"/>
    </source>
</evidence>
<gene>
    <name evidence="2" type="ORF">NPIL_523511</name>
</gene>
<organism evidence="2 3">
    <name type="scientific">Nephila pilipes</name>
    <name type="common">Giant wood spider</name>
    <name type="synonym">Nephila maculata</name>
    <dbReference type="NCBI Taxonomy" id="299642"/>
    <lineage>
        <taxon>Eukaryota</taxon>
        <taxon>Metazoa</taxon>
        <taxon>Ecdysozoa</taxon>
        <taxon>Arthropoda</taxon>
        <taxon>Chelicerata</taxon>
        <taxon>Arachnida</taxon>
        <taxon>Araneae</taxon>
        <taxon>Araneomorphae</taxon>
        <taxon>Entelegynae</taxon>
        <taxon>Araneoidea</taxon>
        <taxon>Nephilidae</taxon>
        <taxon>Nephila</taxon>
    </lineage>
</organism>
<comment type="caution">
    <text evidence="2">The sequence shown here is derived from an EMBL/GenBank/DDBJ whole genome shotgun (WGS) entry which is preliminary data.</text>
</comment>
<proteinExistence type="predicted"/>
<sequence>MEPQTFPTFLLQSLSNLFLSKLVGAAECDSSLYSVINDNKKQSLSFCVGLEICVLLLSGRMSDCAVGVATVWARSPRALNQRQVLSREIRTRRS</sequence>
<evidence type="ECO:0000313" key="2">
    <source>
        <dbReference type="EMBL" id="GFT70477.1"/>
    </source>
</evidence>
<dbReference type="AlphaFoldDB" id="A0A8X6PIU5"/>
<name>A0A8X6PIU5_NEPPI</name>
<keyword evidence="1" id="KW-0732">Signal</keyword>